<feature type="non-terminal residue" evidence="1">
    <location>
        <position position="1"/>
    </location>
</feature>
<protein>
    <submittedName>
        <fullName evidence="1">Uncharacterized protein</fullName>
    </submittedName>
</protein>
<gene>
    <name evidence="1" type="ORF">BaRGS_00039411</name>
</gene>
<dbReference type="Proteomes" id="UP001519460">
    <property type="component" value="Unassembled WGS sequence"/>
</dbReference>
<evidence type="ECO:0000313" key="1">
    <source>
        <dbReference type="EMBL" id="KAK7455943.1"/>
    </source>
</evidence>
<evidence type="ECO:0000313" key="2">
    <source>
        <dbReference type="Proteomes" id="UP001519460"/>
    </source>
</evidence>
<accession>A0ABD0J313</accession>
<keyword evidence="2" id="KW-1185">Reference proteome</keyword>
<name>A0ABD0J313_9CAEN</name>
<feature type="non-terminal residue" evidence="1">
    <location>
        <position position="426"/>
    </location>
</feature>
<comment type="caution">
    <text evidence="1">The sequence shown here is derived from an EMBL/GenBank/DDBJ whole genome shotgun (WGS) entry which is preliminary data.</text>
</comment>
<proteinExistence type="predicted"/>
<organism evidence="1 2">
    <name type="scientific">Batillaria attramentaria</name>
    <dbReference type="NCBI Taxonomy" id="370345"/>
    <lineage>
        <taxon>Eukaryota</taxon>
        <taxon>Metazoa</taxon>
        <taxon>Spiralia</taxon>
        <taxon>Lophotrochozoa</taxon>
        <taxon>Mollusca</taxon>
        <taxon>Gastropoda</taxon>
        <taxon>Caenogastropoda</taxon>
        <taxon>Sorbeoconcha</taxon>
        <taxon>Cerithioidea</taxon>
        <taxon>Batillariidae</taxon>
        <taxon>Batillaria</taxon>
    </lineage>
</organism>
<reference evidence="1 2" key="1">
    <citation type="journal article" date="2023" name="Sci. Data">
        <title>Genome assembly of the Korean intertidal mud-creeper Batillaria attramentaria.</title>
        <authorList>
            <person name="Patra A.K."/>
            <person name="Ho P.T."/>
            <person name="Jun S."/>
            <person name="Lee S.J."/>
            <person name="Kim Y."/>
            <person name="Won Y.J."/>
        </authorList>
    </citation>
    <scope>NUCLEOTIDE SEQUENCE [LARGE SCALE GENOMIC DNA]</scope>
    <source>
        <strain evidence="1">Wonlab-2016</strain>
    </source>
</reference>
<sequence>ANGGAGEQSRLANQSVPHAQQVVVSSLVYGTRNPQRSLSTMWLSMLLLASLLDQSVGSSGSAPLDLKVSMVTYLGDDGYILKLESGKKPVNIYRLGSQMGRIRVRDTKEGQRIMVLADTGVVILNQTFGVVYQFAQTCNLTDCLADMGRDGMVGVVRRYEHVLEVYTDGQLTANKSFPTFDYSHHFMDVAIDPGNKRLVLGYFYQSHPHNVPVQVPCVISYDYTLKQVWQDYCVSGDDDYKTQNMADSRCNQLYYSDVDDKLFMGGYNDGGNTIFNYDPASIAKNHYSTKGLKPMGSKQKPAYDAFVNTYGFHGAHKITFIARLDPKKGGVEEGQSSSGDGNSVGTNAVAGGSGGVLVAAQTSGASIENRDNQTINGQKTAVVSGDFQKRLAWHQFHKTTGHSNGVAVAANSVKGKNRVAFLVESK</sequence>
<dbReference type="EMBL" id="JACVVK020000687">
    <property type="protein sequence ID" value="KAK7455943.1"/>
    <property type="molecule type" value="Genomic_DNA"/>
</dbReference>
<dbReference type="AlphaFoldDB" id="A0ABD0J313"/>